<dbReference type="SUPFAM" id="SSF56524">
    <property type="entry name" value="Oxidoreductase molybdopterin-binding domain"/>
    <property type="match status" value="1"/>
</dbReference>
<dbReference type="EMBL" id="CP003051">
    <property type="protein sequence ID" value="AGA91868.1"/>
    <property type="molecule type" value="Genomic_DNA"/>
</dbReference>
<sequence>MIQSLPRLLAGLLLLAVAAAAVAAFDGGAASHRFVSHTLTVKGAVATPLVLAVDDLRGFPPRQIEEVAIICESGANIGTKEHLRGVLLTDILDRAKLQAANPRNFRKMAVIAKATDDYKVVFSWAELFNSPLGAGVVVYFEKAGQPLGDAEGRIALISTQDTRTGPRHVRWLNEIEVRKVAD</sequence>
<reference evidence="3 4" key="1">
    <citation type="submission" date="2011-09" db="EMBL/GenBank/DDBJ databases">
        <title>Complete sequence of chromosome of Thioflavicoccus mobilis 8321.</title>
        <authorList>
            <consortium name="US DOE Joint Genome Institute"/>
            <person name="Lucas S."/>
            <person name="Han J."/>
            <person name="Lapidus A."/>
            <person name="Cheng J.-F."/>
            <person name="Goodwin L."/>
            <person name="Pitluck S."/>
            <person name="Peters L."/>
            <person name="Ovchinnikova G."/>
            <person name="Lu M."/>
            <person name="Detter J.C."/>
            <person name="Han C."/>
            <person name="Tapia R."/>
            <person name="Land M."/>
            <person name="Hauser L."/>
            <person name="Kyrpides N."/>
            <person name="Ivanova N."/>
            <person name="Pagani I."/>
            <person name="Vogl K."/>
            <person name="Liu Z."/>
            <person name="Imhoff J."/>
            <person name="Thiel V."/>
            <person name="Frigaard N.-U."/>
            <person name="Bryant D."/>
            <person name="Woyke T."/>
        </authorList>
    </citation>
    <scope>NUCLEOTIDE SEQUENCE [LARGE SCALE GENOMIC DNA]</scope>
    <source>
        <strain evidence="3 4">8321</strain>
    </source>
</reference>
<keyword evidence="4" id="KW-1185">Reference proteome</keyword>
<feature type="chain" id="PRO_5003943549" evidence="1">
    <location>
        <begin position="24"/>
        <end position="182"/>
    </location>
</feature>
<accession>L0GYL3</accession>
<gene>
    <name evidence="3" type="ORF">Thimo_3188</name>
</gene>
<proteinExistence type="predicted"/>
<dbReference type="eggNOG" id="COG2041">
    <property type="taxonomic scope" value="Bacteria"/>
</dbReference>
<dbReference type="AlphaFoldDB" id="L0GYL3"/>
<evidence type="ECO:0000256" key="1">
    <source>
        <dbReference type="SAM" id="SignalP"/>
    </source>
</evidence>
<feature type="signal peptide" evidence="1">
    <location>
        <begin position="1"/>
        <end position="23"/>
    </location>
</feature>
<evidence type="ECO:0000313" key="3">
    <source>
        <dbReference type="EMBL" id="AGA91868.1"/>
    </source>
</evidence>
<dbReference type="RefSeq" id="WP_015281996.1">
    <property type="nucleotide sequence ID" value="NC_019940.1"/>
</dbReference>
<dbReference type="Gene3D" id="3.90.420.10">
    <property type="entry name" value="Oxidoreductase, molybdopterin-binding domain"/>
    <property type="match status" value="1"/>
</dbReference>
<dbReference type="HOGENOM" id="CLU_103704_1_0_6"/>
<dbReference type="InterPro" id="IPR000572">
    <property type="entry name" value="OxRdtase_Mopterin-bd_dom"/>
</dbReference>
<dbReference type="Proteomes" id="UP000010816">
    <property type="component" value="Chromosome"/>
</dbReference>
<keyword evidence="1" id="KW-0732">Signal</keyword>
<organism evidence="3 4">
    <name type="scientific">Thioflavicoccus mobilis 8321</name>
    <dbReference type="NCBI Taxonomy" id="765912"/>
    <lineage>
        <taxon>Bacteria</taxon>
        <taxon>Pseudomonadati</taxon>
        <taxon>Pseudomonadota</taxon>
        <taxon>Gammaproteobacteria</taxon>
        <taxon>Chromatiales</taxon>
        <taxon>Chromatiaceae</taxon>
        <taxon>Thioflavicoccus</taxon>
    </lineage>
</organism>
<feature type="domain" description="Oxidoreductase molybdopterin-binding" evidence="2">
    <location>
        <begin position="36"/>
        <end position="179"/>
    </location>
</feature>
<evidence type="ECO:0000313" key="4">
    <source>
        <dbReference type="Proteomes" id="UP000010816"/>
    </source>
</evidence>
<dbReference type="KEGG" id="tmb:Thimo_3188"/>
<dbReference type="STRING" id="765912.Thimo_3188"/>
<dbReference type="Pfam" id="PF00174">
    <property type="entry name" value="Oxidored_molyb"/>
    <property type="match status" value="1"/>
</dbReference>
<evidence type="ECO:0000259" key="2">
    <source>
        <dbReference type="Pfam" id="PF00174"/>
    </source>
</evidence>
<dbReference type="InterPro" id="IPR036374">
    <property type="entry name" value="OxRdtase_Mopterin-bd_sf"/>
</dbReference>
<name>L0GYL3_9GAMM</name>
<dbReference type="OrthoDB" id="482420at2"/>
<protein>
    <submittedName>
        <fullName evidence="3">Sulfite oxidase-like oxidoreductase</fullName>
    </submittedName>
</protein>